<name>A0A510L488_9FUSO</name>
<gene>
    <name evidence="1" type="ORF">JMUB5056_0376</name>
</gene>
<proteinExistence type="predicted"/>
<reference evidence="1 2" key="1">
    <citation type="submission" date="2019-07" db="EMBL/GenBank/DDBJ databases">
        <title>Complete Genome Sequence of Leptotrichia hongkongensis Strain JMUB5056.</title>
        <authorList>
            <person name="Watanabe S."/>
            <person name="Cui L."/>
        </authorList>
    </citation>
    <scope>NUCLEOTIDE SEQUENCE [LARGE SCALE GENOMIC DNA]</scope>
    <source>
        <strain evidence="1 2">JMUB5056</strain>
    </source>
</reference>
<organism evidence="1 2">
    <name type="scientific">Leptotrichia hongkongensis</name>
    <dbReference type="NCBI Taxonomy" id="554406"/>
    <lineage>
        <taxon>Bacteria</taxon>
        <taxon>Fusobacteriati</taxon>
        <taxon>Fusobacteriota</taxon>
        <taxon>Fusobacteriia</taxon>
        <taxon>Fusobacteriales</taxon>
        <taxon>Leptotrichiaceae</taxon>
        <taxon>Leptotrichia</taxon>
    </lineage>
</organism>
<dbReference type="AlphaFoldDB" id="A0A510L488"/>
<protein>
    <submittedName>
        <fullName evidence="1">Uncharacterized protein</fullName>
    </submittedName>
</protein>
<evidence type="ECO:0000313" key="2">
    <source>
        <dbReference type="Proteomes" id="UP000321561"/>
    </source>
</evidence>
<dbReference type="EMBL" id="AP019846">
    <property type="protein sequence ID" value="BBM58794.1"/>
    <property type="molecule type" value="Genomic_DNA"/>
</dbReference>
<accession>A0A510L488</accession>
<evidence type="ECO:0000313" key="1">
    <source>
        <dbReference type="EMBL" id="BBM58794.1"/>
    </source>
</evidence>
<dbReference type="Proteomes" id="UP000321561">
    <property type="component" value="Chromosome"/>
</dbReference>
<sequence length="74" mass="9020">MEIMEYLIKSSNYKIFIKRFFLLSLFLSVFIRYNKSELFVESNQNCEKTTKIEQLKLFCEKNQCTLMETEESER</sequence>
<dbReference type="KEGG" id="lhg:JMUB5056_0376"/>
<dbReference type="OrthoDB" id="81125at2"/>